<dbReference type="Proteomes" id="UP000030746">
    <property type="component" value="Unassembled WGS sequence"/>
</dbReference>
<dbReference type="KEGG" id="lgi:LOTGIDRAFT_153792"/>
<keyword evidence="2" id="KW-1185">Reference proteome</keyword>
<dbReference type="CTD" id="20236108"/>
<protein>
    <submittedName>
        <fullName evidence="1">Uncharacterized protein</fullName>
    </submittedName>
</protein>
<dbReference type="GeneID" id="20236108"/>
<evidence type="ECO:0000313" key="2">
    <source>
        <dbReference type="Proteomes" id="UP000030746"/>
    </source>
</evidence>
<gene>
    <name evidence="1" type="ORF">LOTGIDRAFT_153792</name>
</gene>
<organism evidence="1 2">
    <name type="scientific">Lottia gigantea</name>
    <name type="common">Giant owl limpet</name>
    <dbReference type="NCBI Taxonomy" id="225164"/>
    <lineage>
        <taxon>Eukaryota</taxon>
        <taxon>Metazoa</taxon>
        <taxon>Spiralia</taxon>
        <taxon>Lophotrochozoa</taxon>
        <taxon>Mollusca</taxon>
        <taxon>Gastropoda</taxon>
        <taxon>Patellogastropoda</taxon>
        <taxon>Lottioidea</taxon>
        <taxon>Lottiidae</taxon>
        <taxon>Lottia</taxon>
    </lineage>
</organism>
<sequence>MTICMAASPTCCTDRESSYAYDAHHNTCYKKTAHLPALIQLPSTFTNSMIMRKNNNTSSMLESHPLLYILNDQTSKLKIKTVLVPQENRKKRTGLDKFYS</sequence>
<name>V4A8L2_LOTGI</name>
<dbReference type="HOGENOM" id="CLU_2309171_0_0_1"/>
<dbReference type="RefSeq" id="XP_009058050.1">
    <property type="nucleotide sequence ID" value="XM_009059802.1"/>
</dbReference>
<dbReference type="AlphaFoldDB" id="V4A8L2"/>
<accession>V4A8L2</accession>
<proteinExistence type="predicted"/>
<dbReference type="EMBL" id="KB202283">
    <property type="protein sequence ID" value="ESO91355.1"/>
    <property type="molecule type" value="Genomic_DNA"/>
</dbReference>
<reference evidence="1 2" key="1">
    <citation type="journal article" date="2013" name="Nature">
        <title>Insights into bilaterian evolution from three spiralian genomes.</title>
        <authorList>
            <person name="Simakov O."/>
            <person name="Marletaz F."/>
            <person name="Cho S.J."/>
            <person name="Edsinger-Gonzales E."/>
            <person name="Havlak P."/>
            <person name="Hellsten U."/>
            <person name="Kuo D.H."/>
            <person name="Larsson T."/>
            <person name="Lv J."/>
            <person name="Arendt D."/>
            <person name="Savage R."/>
            <person name="Osoegawa K."/>
            <person name="de Jong P."/>
            <person name="Grimwood J."/>
            <person name="Chapman J.A."/>
            <person name="Shapiro H."/>
            <person name="Aerts A."/>
            <person name="Otillar R.P."/>
            <person name="Terry A.Y."/>
            <person name="Boore J.L."/>
            <person name="Grigoriev I.V."/>
            <person name="Lindberg D.R."/>
            <person name="Seaver E.C."/>
            <person name="Weisblat D.A."/>
            <person name="Putnam N.H."/>
            <person name="Rokhsar D.S."/>
        </authorList>
    </citation>
    <scope>NUCLEOTIDE SEQUENCE [LARGE SCALE GENOMIC DNA]</scope>
</reference>
<evidence type="ECO:0000313" key="1">
    <source>
        <dbReference type="EMBL" id="ESO91355.1"/>
    </source>
</evidence>